<evidence type="ECO:0000256" key="5">
    <source>
        <dbReference type="PROSITE-ProRule" id="PRU01087"/>
    </source>
</evidence>
<dbReference type="AlphaFoldDB" id="A0A9W9ABA0"/>
<accession>A0A9W9ABA0</accession>
<dbReference type="InterPro" id="IPR033118">
    <property type="entry name" value="EXPERA"/>
</dbReference>
<evidence type="ECO:0000256" key="1">
    <source>
        <dbReference type="ARBA" id="ARBA00004141"/>
    </source>
</evidence>
<organism evidence="8 9">
    <name type="scientific">Lentinula lateritia</name>
    <dbReference type="NCBI Taxonomy" id="40482"/>
    <lineage>
        <taxon>Eukaryota</taxon>
        <taxon>Fungi</taxon>
        <taxon>Dikarya</taxon>
        <taxon>Basidiomycota</taxon>
        <taxon>Agaricomycotina</taxon>
        <taxon>Agaricomycetes</taxon>
        <taxon>Agaricomycetidae</taxon>
        <taxon>Agaricales</taxon>
        <taxon>Marasmiineae</taxon>
        <taxon>Omphalotaceae</taxon>
        <taxon>Lentinula</taxon>
    </lineage>
</organism>
<dbReference type="PROSITE" id="PS51751">
    <property type="entry name" value="EXPERA"/>
    <property type="match status" value="1"/>
</dbReference>
<reference evidence="8" key="2">
    <citation type="journal article" date="2023" name="Proc. Natl. Acad. Sci. U.S.A.">
        <title>A global phylogenomic analysis of the shiitake genus Lentinula.</title>
        <authorList>
            <person name="Sierra-Patev S."/>
            <person name="Min B."/>
            <person name="Naranjo-Ortiz M."/>
            <person name="Looney B."/>
            <person name="Konkel Z."/>
            <person name="Slot J.C."/>
            <person name="Sakamoto Y."/>
            <person name="Steenwyk J.L."/>
            <person name="Rokas A."/>
            <person name="Carro J."/>
            <person name="Camarero S."/>
            <person name="Ferreira P."/>
            <person name="Molpeceres G."/>
            <person name="Ruiz-Duenas F.J."/>
            <person name="Serrano A."/>
            <person name="Henrissat B."/>
            <person name="Drula E."/>
            <person name="Hughes K.W."/>
            <person name="Mata J.L."/>
            <person name="Ishikawa N.K."/>
            <person name="Vargas-Isla R."/>
            <person name="Ushijima S."/>
            <person name="Smith C.A."/>
            <person name="Donoghue J."/>
            <person name="Ahrendt S."/>
            <person name="Andreopoulos W."/>
            <person name="He G."/>
            <person name="LaButti K."/>
            <person name="Lipzen A."/>
            <person name="Ng V."/>
            <person name="Riley R."/>
            <person name="Sandor L."/>
            <person name="Barry K."/>
            <person name="Martinez A.T."/>
            <person name="Xiao Y."/>
            <person name="Gibbons J.G."/>
            <person name="Terashima K."/>
            <person name="Grigoriev I.V."/>
            <person name="Hibbett D."/>
        </authorList>
    </citation>
    <scope>NUCLEOTIDE SEQUENCE</scope>
    <source>
        <strain evidence="8">Sp2 HRB7682 ss15</strain>
    </source>
</reference>
<comment type="subcellular location">
    <subcellularLocation>
        <location evidence="1">Membrane</location>
        <topology evidence="1">Multi-pass membrane protein</topology>
    </subcellularLocation>
</comment>
<evidence type="ECO:0000313" key="8">
    <source>
        <dbReference type="EMBL" id="KAJ4478824.1"/>
    </source>
</evidence>
<proteinExistence type="predicted"/>
<feature type="domain" description="EXPERA" evidence="7">
    <location>
        <begin position="1"/>
        <end position="64"/>
    </location>
</feature>
<dbReference type="EMBL" id="JANVFS010000017">
    <property type="protein sequence ID" value="KAJ4478824.1"/>
    <property type="molecule type" value="Genomic_DNA"/>
</dbReference>
<evidence type="ECO:0000256" key="4">
    <source>
        <dbReference type="ARBA" id="ARBA00023136"/>
    </source>
</evidence>
<protein>
    <recommendedName>
        <fullName evidence="7">EXPERA domain-containing protein</fullName>
    </recommendedName>
</protein>
<feature type="transmembrane region" description="Helical" evidence="6">
    <location>
        <begin position="47"/>
        <end position="65"/>
    </location>
</feature>
<reference evidence="8" key="1">
    <citation type="submission" date="2022-08" db="EMBL/GenBank/DDBJ databases">
        <authorList>
            <consortium name="DOE Joint Genome Institute"/>
            <person name="Min B."/>
            <person name="Riley R."/>
            <person name="Sierra-Patev S."/>
            <person name="Naranjo-Ortiz M."/>
            <person name="Looney B."/>
            <person name="Konkel Z."/>
            <person name="Slot J.C."/>
            <person name="Sakamoto Y."/>
            <person name="Steenwyk J.L."/>
            <person name="Rokas A."/>
            <person name="Carro J."/>
            <person name="Camarero S."/>
            <person name="Ferreira P."/>
            <person name="Molpeceres G."/>
            <person name="Ruiz-Duenas F.J."/>
            <person name="Serrano A."/>
            <person name="Henrissat B."/>
            <person name="Drula E."/>
            <person name="Hughes K.W."/>
            <person name="Mata J.L."/>
            <person name="Ishikawa N.K."/>
            <person name="Vargas-Isla R."/>
            <person name="Ushijima S."/>
            <person name="Smith C.A."/>
            <person name="Ahrendt S."/>
            <person name="Andreopoulos W."/>
            <person name="He G."/>
            <person name="Labutti K."/>
            <person name="Lipzen A."/>
            <person name="Ng V."/>
            <person name="Sandor L."/>
            <person name="Barry K."/>
            <person name="Martinez A.T."/>
            <person name="Xiao Y."/>
            <person name="Gibbons J.G."/>
            <person name="Terashima K."/>
            <person name="Hibbett D.S."/>
            <person name="Grigoriev I.V."/>
        </authorList>
    </citation>
    <scope>NUCLEOTIDE SEQUENCE</scope>
    <source>
        <strain evidence="8">Sp2 HRB7682 ss15</strain>
    </source>
</reference>
<comment type="caution">
    <text evidence="8">The sequence shown here is derived from an EMBL/GenBank/DDBJ whole genome shotgun (WGS) entry which is preliminary data.</text>
</comment>
<dbReference type="GO" id="GO:0016020">
    <property type="term" value="C:membrane"/>
    <property type="evidence" value="ECO:0007669"/>
    <property type="project" value="UniProtKB-SubCell"/>
</dbReference>
<evidence type="ECO:0000256" key="2">
    <source>
        <dbReference type="ARBA" id="ARBA00022692"/>
    </source>
</evidence>
<gene>
    <name evidence="8" type="ORF">C8J55DRAFT_514998</name>
</gene>
<dbReference type="Pfam" id="PF05241">
    <property type="entry name" value="EBP"/>
    <property type="match status" value="1"/>
</dbReference>
<keyword evidence="3 5" id="KW-1133">Transmembrane helix</keyword>
<evidence type="ECO:0000259" key="7">
    <source>
        <dbReference type="PROSITE" id="PS51751"/>
    </source>
</evidence>
<name>A0A9W9ABA0_9AGAR</name>
<dbReference type="Proteomes" id="UP001150238">
    <property type="component" value="Unassembled WGS sequence"/>
</dbReference>
<keyword evidence="4 5" id="KW-0472">Membrane</keyword>
<keyword evidence="2 5" id="KW-0812">Transmembrane</keyword>
<evidence type="ECO:0000256" key="3">
    <source>
        <dbReference type="ARBA" id="ARBA00022989"/>
    </source>
</evidence>
<feature type="transmembrane region" description="Helical" evidence="6">
    <location>
        <begin position="12"/>
        <end position="35"/>
    </location>
</feature>
<evidence type="ECO:0000256" key="6">
    <source>
        <dbReference type="SAM" id="Phobius"/>
    </source>
</evidence>
<sequence length="85" mass="9522">MQSFRRSGSRSIYVLMLAYGASTATIVLPCIVHFLQEHLNMTSSQRLMLLSSYVPFFLVPLLMAADAGFRVYNIVAYIEGKGKTE</sequence>
<evidence type="ECO:0000313" key="9">
    <source>
        <dbReference type="Proteomes" id="UP001150238"/>
    </source>
</evidence>